<proteinExistence type="predicted"/>
<protein>
    <submittedName>
        <fullName evidence="1">Uncharacterized protein</fullName>
    </submittedName>
</protein>
<organism evidence="1 2">
    <name type="scientific">Dryococelus australis</name>
    <dbReference type="NCBI Taxonomy" id="614101"/>
    <lineage>
        <taxon>Eukaryota</taxon>
        <taxon>Metazoa</taxon>
        <taxon>Ecdysozoa</taxon>
        <taxon>Arthropoda</taxon>
        <taxon>Hexapoda</taxon>
        <taxon>Insecta</taxon>
        <taxon>Pterygota</taxon>
        <taxon>Neoptera</taxon>
        <taxon>Polyneoptera</taxon>
        <taxon>Phasmatodea</taxon>
        <taxon>Verophasmatodea</taxon>
        <taxon>Anareolatae</taxon>
        <taxon>Phasmatidae</taxon>
        <taxon>Eurycanthinae</taxon>
        <taxon>Dryococelus</taxon>
    </lineage>
</organism>
<keyword evidence="2" id="KW-1185">Reference proteome</keyword>
<gene>
    <name evidence="1" type="ORF">PR048_012376</name>
</gene>
<reference evidence="1 2" key="1">
    <citation type="submission" date="2023-02" db="EMBL/GenBank/DDBJ databases">
        <title>LHISI_Scaffold_Assembly.</title>
        <authorList>
            <person name="Stuart O.P."/>
            <person name="Cleave R."/>
            <person name="Magrath M.J.L."/>
            <person name="Mikheyev A.S."/>
        </authorList>
    </citation>
    <scope>NUCLEOTIDE SEQUENCE [LARGE SCALE GENOMIC DNA]</scope>
    <source>
        <strain evidence="1">Daus_M_001</strain>
        <tissue evidence="1">Leg muscle</tissue>
    </source>
</reference>
<comment type="caution">
    <text evidence="1">The sequence shown here is derived from an EMBL/GenBank/DDBJ whole genome shotgun (WGS) entry which is preliminary data.</text>
</comment>
<name>A0ABQ9HPA6_9NEOP</name>
<accession>A0ABQ9HPA6</accession>
<evidence type="ECO:0000313" key="2">
    <source>
        <dbReference type="Proteomes" id="UP001159363"/>
    </source>
</evidence>
<evidence type="ECO:0000313" key="1">
    <source>
        <dbReference type="EMBL" id="KAJ8886167.1"/>
    </source>
</evidence>
<dbReference type="Proteomes" id="UP001159363">
    <property type="component" value="Chromosome X"/>
</dbReference>
<dbReference type="EMBL" id="JARBHB010000004">
    <property type="protein sequence ID" value="KAJ8886167.1"/>
    <property type="molecule type" value="Genomic_DNA"/>
</dbReference>
<sequence>MVLTCEDEHCEGNTEELMRMIPGPGTAAQYNGRTTDIVLESEVPQLTDVVSMNGTIRYDNVSGVRSTPGGARENQHTATSITSIHTQHDTINTSQTAHSSDPTLAQQSKQAIDMQQQRGEVRQNTETLNKGFNVQIAKLREVPSEPKNITPGPELLPVGNTDTVISMQNHYISIPPVAETPVPPHLHNVKDVTKSINKDAVLAAWEFDSMTCEHNSMHRYVLESSAQSDTSNEGLLDQIRHKLTSLLVKAKISCKHRRCKKVRQHSKHHKTACWLRKEKRRKHSRRRDSLERRKKRHKSFHTFLTSDCCHANRQYKCKTHIFDPGGINSQMWFHTTTHKKESKLATKYLPTLISTTQLDNKPPITSEYLLVLVKKRLYCLAESRKRYQKFSKVNKFQIATHNLFLLFHRPFKVTEVDTENCYGLSTIDNQLVGQYNLTQLTPYKKPEVAV</sequence>